<dbReference type="GO" id="GO:0046872">
    <property type="term" value="F:metal ion binding"/>
    <property type="evidence" value="ECO:0007669"/>
    <property type="project" value="UniProtKB-KW"/>
</dbReference>
<reference evidence="11" key="2">
    <citation type="submission" date="2020-09" db="EMBL/GenBank/DDBJ databases">
        <authorList>
            <person name="Kikuchi T."/>
        </authorList>
    </citation>
    <scope>NUCLEOTIDE SEQUENCE</scope>
    <source>
        <strain evidence="11">Ka4C1</strain>
    </source>
</reference>
<dbReference type="GO" id="GO:0071006">
    <property type="term" value="C:U2-type catalytic step 1 spliceosome"/>
    <property type="evidence" value="ECO:0007669"/>
    <property type="project" value="UniProtKB-UniRule"/>
</dbReference>
<keyword evidence="5 8" id="KW-0862">Zinc</keyword>
<protein>
    <recommendedName>
        <fullName evidence="8">Splicing factor YJU2</fullName>
    </recommendedName>
</protein>
<evidence type="ECO:0000313" key="13">
    <source>
        <dbReference type="Proteomes" id="UP000659654"/>
    </source>
</evidence>
<feature type="binding site" evidence="8">
    <location>
        <position position="49"/>
    </location>
    <ligand>
        <name>Zn(2+)</name>
        <dbReference type="ChEBI" id="CHEBI:29105"/>
    </ligand>
</feature>
<evidence type="ECO:0000256" key="1">
    <source>
        <dbReference type="ARBA" id="ARBA00004123"/>
    </source>
</evidence>
<comment type="subcellular location">
    <subcellularLocation>
        <location evidence="1 8">Nucleus</location>
    </subcellularLocation>
</comment>
<dbReference type="Proteomes" id="UP000095284">
    <property type="component" value="Unplaced"/>
</dbReference>
<dbReference type="eggNOG" id="KOG2989">
    <property type="taxonomic scope" value="Eukaryota"/>
</dbReference>
<dbReference type="HAMAP" id="MF_03226">
    <property type="entry name" value="YJU2"/>
    <property type="match status" value="1"/>
</dbReference>
<dbReference type="AlphaFoldDB" id="A0A1I7SRJ5"/>
<dbReference type="PANTHER" id="PTHR12111">
    <property type="entry name" value="SPLICING FACTOR YJU2"/>
    <property type="match status" value="1"/>
</dbReference>
<proteinExistence type="inferred from homology"/>
<evidence type="ECO:0000256" key="8">
    <source>
        <dbReference type="HAMAP-Rule" id="MF_03226"/>
    </source>
</evidence>
<keyword evidence="4 8" id="KW-0747">Spliceosome</keyword>
<feature type="binding site" evidence="8">
    <location>
        <position position="83"/>
    </location>
    <ligand>
        <name>Zn(2+)</name>
        <dbReference type="ChEBI" id="CHEBI:29105"/>
    </ligand>
</feature>
<evidence type="ECO:0000256" key="3">
    <source>
        <dbReference type="ARBA" id="ARBA00022723"/>
    </source>
</evidence>
<feature type="coiled-coil region" evidence="9">
    <location>
        <begin position="110"/>
        <end position="207"/>
    </location>
</feature>
<feature type="binding site" evidence="8">
    <location>
        <position position="46"/>
    </location>
    <ligand>
        <name>Zn(2+)</name>
        <dbReference type="ChEBI" id="CHEBI:29105"/>
    </ligand>
</feature>
<dbReference type="Proteomes" id="UP000659654">
    <property type="component" value="Unassembled WGS sequence"/>
</dbReference>
<comment type="similarity">
    <text evidence="8">Belongs to the CWC16 family. YJU2 subfamily.</text>
</comment>
<keyword evidence="6" id="KW-0508">mRNA splicing</keyword>
<keyword evidence="9" id="KW-0175">Coiled coil</keyword>
<feature type="compositionally biased region" description="Low complexity" evidence="10">
    <location>
        <begin position="257"/>
        <end position="288"/>
    </location>
</feature>
<evidence type="ECO:0000256" key="2">
    <source>
        <dbReference type="ARBA" id="ARBA00022664"/>
    </source>
</evidence>
<evidence type="ECO:0000313" key="11">
    <source>
        <dbReference type="EMBL" id="CAD5217982.1"/>
    </source>
</evidence>
<name>A0A1I7SRJ5_BURXY</name>
<dbReference type="PANTHER" id="PTHR12111:SF1">
    <property type="entry name" value="SPLICING FACTOR YJU2"/>
    <property type="match status" value="1"/>
</dbReference>
<reference evidence="14" key="1">
    <citation type="submission" date="2016-11" db="UniProtKB">
        <authorList>
            <consortium name="WormBaseParasite"/>
        </authorList>
    </citation>
    <scope>IDENTIFICATION</scope>
</reference>
<keyword evidence="3 8" id="KW-0479">Metal-binding</keyword>
<dbReference type="OrthoDB" id="674963at2759"/>
<evidence type="ECO:0000256" key="5">
    <source>
        <dbReference type="ARBA" id="ARBA00022833"/>
    </source>
</evidence>
<keyword evidence="2" id="KW-0507">mRNA processing</keyword>
<dbReference type="SMR" id="A0A1I7SRJ5"/>
<dbReference type="EMBL" id="CAJFDI010000002">
    <property type="protein sequence ID" value="CAD5217982.1"/>
    <property type="molecule type" value="Genomic_DNA"/>
</dbReference>
<dbReference type="EMBL" id="CAJFCV020000002">
    <property type="protein sequence ID" value="CAG9102286.1"/>
    <property type="molecule type" value="Genomic_DNA"/>
</dbReference>
<evidence type="ECO:0000256" key="4">
    <source>
        <dbReference type="ARBA" id="ARBA00022728"/>
    </source>
</evidence>
<dbReference type="InterPro" id="IPR043701">
    <property type="entry name" value="Yju2"/>
</dbReference>
<evidence type="ECO:0000256" key="9">
    <source>
        <dbReference type="SAM" id="Coils"/>
    </source>
</evidence>
<dbReference type="Proteomes" id="UP000582659">
    <property type="component" value="Unassembled WGS sequence"/>
</dbReference>
<sequence>MTGTERKVFQKYYPPDFDPNKLTKAKGKKGSSQFVQRVMAPFNMQCNTCSEYIYKGKKFNMRRETAQGEDYLGLKIFRFYFRCPNCLAELVFKTDIENVDYQMEHGATRLFEAAKYYQQKQKEAEELEEAEKNDPMKVLEKRTQASRAEMEAINKLEELQEMNRRNNKLDPLSFLDAQTMDVNLTQAQRHKLQEEEDEREIQRLLAKKKIEATETVEDVVEEEQPKSSSAMKTQWKPGPKKKEPSLLSGFIKKKPKPTSSTSGIIGISKSTAGPSKASISVSTPSSSSGNALGALVGDYGSSSDDE</sequence>
<evidence type="ECO:0000256" key="6">
    <source>
        <dbReference type="ARBA" id="ARBA00023187"/>
    </source>
</evidence>
<evidence type="ECO:0000313" key="12">
    <source>
        <dbReference type="Proteomes" id="UP000095284"/>
    </source>
</evidence>
<keyword evidence="13" id="KW-1185">Reference proteome</keyword>
<dbReference type="GO" id="GO:0000349">
    <property type="term" value="P:generation of catalytic spliceosome for first transesterification step"/>
    <property type="evidence" value="ECO:0007669"/>
    <property type="project" value="UniProtKB-UniRule"/>
</dbReference>
<dbReference type="InterPro" id="IPR007590">
    <property type="entry name" value="Saf4/Yju2"/>
</dbReference>
<comment type="subunit">
    <text evidence="8">Component of the spliceosome. Present in the activated B complex, the catalytically activated B* complex which catalyzes the branching, the catalytic step 1 C complex catalyzing the exon ligation, and the postcatalytic P complex containing the ligated exons (mRNA) and the excised lariat intron.</text>
</comment>
<gene>
    <name evidence="11" type="ORF">BXYJ_LOCUS5375</name>
</gene>
<organism evidence="12 14">
    <name type="scientific">Bursaphelenchus xylophilus</name>
    <name type="common">Pinewood nematode worm</name>
    <name type="synonym">Aphelenchoides xylophilus</name>
    <dbReference type="NCBI Taxonomy" id="6326"/>
    <lineage>
        <taxon>Eukaryota</taxon>
        <taxon>Metazoa</taxon>
        <taxon>Ecdysozoa</taxon>
        <taxon>Nematoda</taxon>
        <taxon>Chromadorea</taxon>
        <taxon>Rhabditida</taxon>
        <taxon>Tylenchina</taxon>
        <taxon>Tylenchomorpha</taxon>
        <taxon>Aphelenchoidea</taxon>
        <taxon>Aphelenchoididae</taxon>
        <taxon>Bursaphelenchus</taxon>
    </lineage>
</organism>
<keyword evidence="7 8" id="KW-0539">Nucleus</keyword>
<comment type="function">
    <text evidence="8">Part of the spliceosome which catalyzes two sequential transesterification reactions, first the excision of the non-coding intron from pre-mRNA and then the ligation of the coding exons to form the mature mRNA. Plays a role in stabilizing the structure of the spliceosome catalytic core and docking of the branch helix into the active site, producing 5'-exon and lariat intron-3'-intermediates.</text>
</comment>
<feature type="binding site" evidence="8">
    <location>
        <position position="86"/>
    </location>
    <ligand>
        <name>Zn(2+)</name>
        <dbReference type="ChEBI" id="CHEBI:29105"/>
    </ligand>
</feature>
<dbReference type="WBParaSite" id="BXY_1566000.1">
    <property type="protein sequence ID" value="BXY_1566000.1"/>
    <property type="gene ID" value="BXY_1566000"/>
</dbReference>
<evidence type="ECO:0000313" key="14">
    <source>
        <dbReference type="WBParaSite" id="BXY_1566000.1"/>
    </source>
</evidence>
<evidence type="ECO:0000256" key="7">
    <source>
        <dbReference type="ARBA" id="ARBA00023242"/>
    </source>
</evidence>
<evidence type="ECO:0000256" key="10">
    <source>
        <dbReference type="SAM" id="MobiDB-lite"/>
    </source>
</evidence>
<feature type="region of interest" description="Disordered" evidence="10">
    <location>
        <begin position="215"/>
        <end position="306"/>
    </location>
</feature>
<dbReference type="Pfam" id="PF04502">
    <property type="entry name" value="Saf4_Yju2"/>
    <property type="match status" value="1"/>
</dbReference>
<accession>A0A1I7SRJ5</accession>